<dbReference type="GO" id="GO:0090173">
    <property type="term" value="P:regulation of synaptonemal complex assembly"/>
    <property type="evidence" value="ECO:0007669"/>
    <property type="project" value="InterPro"/>
</dbReference>
<name>A0A397HT32_ASPTH</name>
<dbReference type="GO" id="GO:0051321">
    <property type="term" value="P:meiotic cell cycle"/>
    <property type="evidence" value="ECO:0007669"/>
    <property type="project" value="UniProtKB-KW"/>
</dbReference>
<keyword evidence="1" id="KW-0469">Meiosis</keyword>
<dbReference type="InterPro" id="IPR013940">
    <property type="entry name" value="Spo22/ZIP4/TEX11"/>
</dbReference>
<reference evidence="3" key="1">
    <citation type="submission" date="2018-08" db="EMBL/GenBank/DDBJ databases">
        <title>Draft genome sequence of azole-resistant Aspergillus thermomutatus (Neosartorya pseudofischeri) strain HMR AF 39, isolated from a human nasal aspirate.</title>
        <authorList>
            <person name="Parent-Michaud M."/>
            <person name="Dufresne P.J."/>
            <person name="Fournier E."/>
            <person name="Martineau C."/>
            <person name="Moreira S."/>
            <person name="Perkins V."/>
            <person name="De Repentigny L."/>
            <person name="Dufresne S.F."/>
        </authorList>
    </citation>
    <scope>NUCLEOTIDE SEQUENCE [LARGE SCALE GENOMIC DNA]</scope>
    <source>
        <strain evidence="3">HMR AF 39</strain>
    </source>
</reference>
<protein>
    <recommendedName>
        <fullName evidence="2">Protein ZIP4 homolog</fullName>
    </recommendedName>
</protein>
<dbReference type="RefSeq" id="XP_026617513.1">
    <property type="nucleotide sequence ID" value="XM_026762707.1"/>
</dbReference>
<proteinExistence type="predicted"/>
<dbReference type="PANTHER" id="PTHR40375">
    <property type="entry name" value="SPORULATION-SPECIFIC PROTEIN 22"/>
    <property type="match status" value="1"/>
</dbReference>
<evidence type="ECO:0000256" key="1">
    <source>
        <dbReference type="ARBA" id="ARBA00023254"/>
    </source>
</evidence>
<dbReference type="Pfam" id="PF08631">
    <property type="entry name" value="SPO22"/>
    <property type="match status" value="1"/>
</dbReference>
<dbReference type="PANTHER" id="PTHR40375:SF2">
    <property type="entry name" value="SPORULATION-SPECIFIC PROTEIN 22"/>
    <property type="match status" value="1"/>
</dbReference>
<evidence type="ECO:0000256" key="2">
    <source>
        <dbReference type="ARBA" id="ARBA00031845"/>
    </source>
</evidence>
<dbReference type="Proteomes" id="UP000215305">
    <property type="component" value="Unassembled WGS sequence"/>
</dbReference>
<gene>
    <name evidence="3" type="ORF">CDV56_109088</name>
</gene>
<organism evidence="3 4">
    <name type="scientific">Aspergillus thermomutatus</name>
    <name type="common">Neosartorya pseudofischeri</name>
    <dbReference type="NCBI Taxonomy" id="41047"/>
    <lineage>
        <taxon>Eukaryota</taxon>
        <taxon>Fungi</taxon>
        <taxon>Dikarya</taxon>
        <taxon>Ascomycota</taxon>
        <taxon>Pezizomycotina</taxon>
        <taxon>Eurotiomycetes</taxon>
        <taxon>Eurotiomycetidae</taxon>
        <taxon>Eurotiales</taxon>
        <taxon>Aspergillaceae</taxon>
        <taxon>Aspergillus</taxon>
        <taxon>Aspergillus subgen. Fumigati</taxon>
    </lineage>
</organism>
<dbReference type="AlphaFoldDB" id="A0A397HT32"/>
<dbReference type="EMBL" id="NKHU02000023">
    <property type="protein sequence ID" value="RHZ64464.1"/>
    <property type="molecule type" value="Genomic_DNA"/>
</dbReference>
<dbReference type="Gene3D" id="1.25.40.10">
    <property type="entry name" value="Tetratricopeptide repeat domain"/>
    <property type="match status" value="1"/>
</dbReference>
<dbReference type="STRING" id="41047.A0A397HT32"/>
<dbReference type="InterPro" id="IPR011990">
    <property type="entry name" value="TPR-like_helical_dom_sf"/>
</dbReference>
<accession>A0A397HT32</accession>
<evidence type="ECO:0000313" key="4">
    <source>
        <dbReference type="Proteomes" id="UP000215305"/>
    </source>
</evidence>
<dbReference type="VEuPathDB" id="FungiDB:CDV56_109088"/>
<sequence>MATMSSKDLQERALSVLALATQIQTWLSNASTSEQSLIADTSVELLNNYLGEIPLFIVAPSSTIRRQLDTEGTKLWNTCTQLIAISADNSELKLMSKGLKSSQLASSAEILTIAVKALAFAMIDCATSAHNQGNSRSFELALRAARTYQGHLDLSQKIIGVAAARLNDMSRNKSSHNGAKVEAYTTEYYMLRVYLSWLQGRSDIAEHLFSKVPQASPGGHQETVMDICYQVGAQAITRRQFDVAARWLERALSSSELLQKETQQVNPDLKDRKLQVLIAFAWVSLHLDTADAKRRLDRAVVCLKTEYDDSFKVHVLQLEILSKENISDCEEYAEILRRAIAALEPNDADIKTKLISCARDDSSTLEAHKVIVRHLEECKSSASTLYMLYGVALRDNDYTLDLYHKKSGIKDRAFMYLLGEYVKSNNLIAEARGHTPSSAKAYEQIRQSVQRFGTHIQAQLDTCNTVREREAWIKKHRLLIAFDFEAAINLKQWNDIPNIIERANTILDDQLCSAFLECILRSGASAPNIAQVVKDIICIFHSSPSPFFGAGDFHQKLPRYLRCLFQIALEATDYSLAESVLNQAVVLTRDGSADTDLPFVYPSDELKWLATVAFNGAVDFYLASADEDCRKWGEIALTLAGLIKDDGALLRLLRQNYAKLL</sequence>
<keyword evidence="4" id="KW-1185">Reference proteome</keyword>
<dbReference type="GeneID" id="38131062"/>
<dbReference type="OrthoDB" id="65716at2759"/>
<evidence type="ECO:0000313" key="3">
    <source>
        <dbReference type="EMBL" id="RHZ64464.1"/>
    </source>
</evidence>
<dbReference type="InterPro" id="IPR039057">
    <property type="entry name" value="Spo22/ZIP4"/>
</dbReference>
<comment type="caution">
    <text evidence="3">The sequence shown here is derived from an EMBL/GenBank/DDBJ whole genome shotgun (WGS) entry which is preliminary data.</text>
</comment>